<dbReference type="Pfam" id="PF13684">
    <property type="entry name" value="FakA-like_C"/>
    <property type="match status" value="1"/>
</dbReference>
<evidence type="ECO:0000259" key="1">
    <source>
        <dbReference type="PROSITE" id="PS51480"/>
    </source>
</evidence>
<dbReference type="SMART" id="SM01120">
    <property type="entry name" value="Dak2"/>
    <property type="match status" value="1"/>
</dbReference>
<dbReference type="InterPro" id="IPR033470">
    <property type="entry name" value="FakA-like_C"/>
</dbReference>
<dbReference type="PROSITE" id="PS51480">
    <property type="entry name" value="DHAL"/>
    <property type="match status" value="1"/>
</dbReference>
<dbReference type="Pfam" id="PF21645">
    <property type="entry name" value="FakA-like_M"/>
    <property type="match status" value="1"/>
</dbReference>
<dbReference type="GO" id="GO:0006071">
    <property type="term" value="P:glycerol metabolic process"/>
    <property type="evidence" value="ECO:0007669"/>
    <property type="project" value="InterPro"/>
</dbReference>
<dbReference type="InterPro" id="IPR036117">
    <property type="entry name" value="DhaL_dom_sf"/>
</dbReference>
<name>A0A6J6N2M1_9ZZZZ</name>
<dbReference type="Pfam" id="PF02734">
    <property type="entry name" value="Dak2"/>
    <property type="match status" value="1"/>
</dbReference>
<dbReference type="InterPro" id="IPR050270">
    <property type="entry name" value="DegV_domain_contain"/>
</dbReference>
<evidence type="ECO:0000313" key="4">
    <source>
        <dbReference type="EMBL" id="CAB4844026.1"/>
    </source>
</evidence>
<dbReference type="EMBL" id="CAFBAA010000025">
    <property type="protein sequence ID" value="CAB4844026.1"/>
    <property type="molecule type" value="Genomic_DNA"/>
</dbReference>
<sequence>MANTPSAPETRPDGLSAVEFRAWIERSATLLGQAREGLNSENVYPVADGDTGTNVWATVEAGRVALGGGPSTGQAPALFAQGALVGARGNSGVITSQIFAGIASGLDGGLVAALEAAQQRAWDAVAKPLPGTILTAMTSATEFAQRCEAGSAIEIARAAWSGAHRAVIDSALNPPIPEAAGVIDAGAHALERILAALVEVLDPASAPLEGITFTPASVTACEGEPDGEYEVMYLLSTEEVHKVSKLRSDLDAIGSSVIVVGDSPTWNVHIHTDDAGAAVDAGMKAGTVHRVRITTLASSAVGGTRRVITVANGAGLQEVLEASGVTVIAAFESRRVGVDEWIDAAEGAHEVLLLPHDKAGKSTADEALIVIREDGARAAVLPSRSPVQSLAAIALHDESKSFDEVLGEMTEAVAHAKYATLAVARRPFLTFAGECAAGDVLGLINGDVAVVGKSLEQAARDTAALILRDGGDLLTIVIGEGGDSALADAVAHTARTINPGIDISIIHGGQAWYPLLLGVE</sequence>
<dbReference type="Gene3D" id="1.25.40.340">
    <property type="match status" value="1"/>
</dbReference>
<reference evidence="2" key="1">
    <citation type="submission" date="2020-05" db="EMBL/GenBank/DDBJ databases">
        <authorList>
            <person name="Chiriac C."/>
            <person name="Salcher M."/>
            <person name="Ghai R."/>
            <person name="Kavagutti S V."/>
        </authorList>
    </citation>
    <scope>NUCLEOTIDE SEQUENCE</scope>
</reference>
<evidence type="ECO:0000313" key="2">
    <source>
        <dbReference type="EMBL" id="CAB4679114.1"/>
    </source>
</evidence>
<dbReference type="EMBL" id="CAEZXN010000024">
    <property type="protein sequence ID" value="CAB4699398.1"/>
    <property type="molecule type" value="Genomic_DNA"/>
</dbReference>
<dbReference type="SMART" id="SM01121">
    <property type="entry name" value="Dak1_2"/>
    <property type="match status" value="1"/>
</dbReference>
<dbReference type="InterPro" id="IPR004007">
    <property type="entry name" value="DhaL_dom"/>
</dbReference>
<dbReference type="AlphaFoldDB" id="A0A6J6N2M1"/>
<proteinExistence type="predicted"/>
<evidence type="ECO:0000313" key="3">
    <source>
        <dbReference type="EMBL" id="CAB4699398.1"/>
    </source>
</evidence>
<dbReference type="EMBL" id="CAEZXB010000018">
    <property type="protein sequence ID" value="CAB4679114.1"/>
    <property type="molecule type" value="Genomic_DNA"/>
</dbReference>
<gene>
    <name evidence="2" type="ORF">UFOPK2342_01008</name>
    <name evidence="3" type="ORF">UFOPK2423_01087</name>
    <name evidence="4" type="ORF">UFOPK3266_01032</name>
</gene>
<dbReference type="PANTHER" id="PTHR33434">
    <property type="entry name" value="DEGV DOMAIN-CONTAINING PROTEIN DR_1986-RELATED"/>
    <property type="match status" value="1"/>
</dbReference>
<dbReference type="PANTHER" id="PTHR33434:SF4">
    <property type="entry name" value="PHOSPHATASE PROTEIN"/>
    <property type="match status" value="1"/>
</dbReference>
<dbReference type="SUPFAM" id="SSF101473">
    <property type="entry name" value="DhaL-like"/>
    <property type="match status" value="1"/>
</dbReference>
<organism evidence="2">
    <name type="scientific">freshwater metagenome</name>
    <dbReference type="NCBI Taxonomy" id="449393"/>
    <lineage>
        <taxon>unclassified sequences</taxon>
        <taxon>metagenomes</taxon>
        <taxon>ecological metagenomes</taxon>
    </lineage>
</organism>
<protein>
    <submittedName>
        <fullName evidence="2">Unannotated protein</fullName>
    </submittedName>
</protein>
<accession>A0A6J6N2M1</accession>
<dbReference type="GO" id="GO:0004371">
    <property type="term" value="F:glycerone kinase activity"/>
    <property type="evidence" value="ECO:0007669"/>
    <property type="project" value="InterPro"/>
</dbReference>
<feature type="domain" description="DhaL" evidence="1">
    <location>
        <begin position="18"/>
        <end position="199"/>
    </location>
</feature>
<dbReference type="InterPro" id="IPR048394">
    <property type="entry name" value="FakA-like_M"/>
</dbReference>